<dbReference type="CDD" id="cd14503">
    <property type="entry name" value="PTP-bact"/>
    <property type="match status" value="1"/>
</dbReference>
<evidence type="ECO:0000313" key="1">
    <source>
        <dbReference type="EMBL" id="MBB6521412.1"/>
    </source>
</evidence>
<gene>
    <name evidence="1" type="ORF">HNR48_001690</name>
</gene>
<dbReference type="SUPFAM" id="SSF52799">
    <property type="entry name" value="(Phosphotyrosine protein) phosphatases II"/>
    <property type="match status" value="1"/>
</dbReference>
<dbReference type="InterPro" id="IPR029021">
    <property type="entry name" value="Prot-tyrosine_phosphatase-like"/>
</dbReference>
<name>A0A7X0JSC8_9GAMM</name>
<dbReference type="EMBL" id="JACHHT010000001">
    <property type="protein sequence ID" value="MBB6521412.1"/>
    <property type="molecule type" value="Genomic_DNA"/>
</dbReference>
<reference evidence="1 2" key="1">
    <citation type="submission" date="2020-08" db="EMBL/GenBank/DDBJ databases">
        <title>Genomic Encyclopedia of Type Strains, Phase IV (KMG-IV): sequencing the most valuable type-strain genomes for metagenomic binning, comparative biology and taxonomic classification.</title>
        <authorList>
            <person name="Goeker M."/>
        </authorList>
    </citation>
    <scope>NUCLEOTIDE SEQUENCE [LARGE SCALE GENOMIC DNA]</scope>
    <source>
        <strain evidence="1 2">DSM 22368</strain>
    </source>
</reference>
<comment type="caution">
    <text evidence="1">The sequence shown here is derived from an EMBL/GenBank/DDBJ whole genome shotgun (WGS) entry which is preliminary data.</text>
</comment>
<proteinExistence type="predicted"/>
<dbReference type="RefSeq" id="WP_166848553.1">
    <property type="nucleotide sequence ID" value="NZ_JAAONY010000001.1"/>
</dbReference>
<dbReference type="InParanoid" id="A0A7X0JSC8"/>
<organism evidence="1 2">
    <name type="scientific">Pseudoteredinibacter isoporae</name>
    <dbReference type="NCBI Taxonomy" id="570281"/>
    <lineage>
        <taxon>Bacteria</taxon>
        <taxon>Pseudomonadati</taxon>
        <taxon>Pseudomonadota</taxon>
        <taxon>Gammaproteobacteria</taxon>
        <taxon>Cellvibrionales</taxon>
        <taxon>Cellvibrionaceae</taxon>
        <taxon>Pseudoteredinibacter</taxon>
    </lineage>
</organism>
<dbReference type="Proteomes" id="UP000528457">
    <property type="component" value="Unassembled WGS sequence"/>
</dbReference>
<keyword evidence="2" id="KW-1185">Reference proteome</keyword>
<keyword evidence="1" id="KW-0378">Hydrolase</keyword>
<dbReference type="GO" id="GO:0016787">
    <property type="term" value="F:hydrolase activity"/>
    <property type="evidence" value="ECO:0007669"/>
    <property type="project" value="UniProtKB-KW"/>
</dbReference>
<accession>A0A7X0JSC8</accession>
<protein>
    <submittedName>
        <fullName evidence="1">Protein tyrosine phosphatase (PTP) superfamily phosphohydrolase (DUF442 family)</fullName>
    </submittedName>
</protein>
<evidence type="ECO:0000313" key="2">
    <source>
        <dbReference type="Proteomes" id="UP000528457"/>
    </source>
</evidence>
<dbReference type="AlphaFoldDB" id="A0A7X0JSC8"/>
<sequence length="147" mass="16979">MTIFNFYSVTDRIASSGQPSKEEFQVIAEGEYELVINLAMPNHEKSISEEGCIVTSLGMSYIHIPVPFDSPNEDHYREFCSYMDALQHKKVWVHCIVNARVSAFLFRYLQEYRGLSPAEATTPILEQWLPNMDEVWKGFIERAPNQL</sequence>
<dbReference type="Gene3D" id="3.90.190.10">
    <property type="entry name" value="Protein tyrosine phosphatase superfamily"/>
    <property type="match status" value="1"/>
</dbReference>